<organism evidence="2 3">
    <name type="scientific">Ustilago bromivora</name>
    <dbReference type="NCBI Taxonomy" id="307758"/>
    <lineage>
        <taxon>Eukaryota</taxon>
        <taxon>Fungi</taxon>
        <taxon>Dikarya</taxon>
        <taxon>Basidiomycota</taxon>
        <taxon>Ustilaginomycotina</taxon>
        <taxon>Ustilaginomycetes</taxon>
        <taxon>Ustilaginales</taxon>
        <taxon>Ustilaginaceae</taxon>
        <taxon>Ustilago</taxon>
    </lineage>
</organism>
<sequence>MVMLAVYINDLLVIGTTMSRVRSVRQQLSSVFCITDQGSVLHIISMNIKYDHEAHTLSIDQSRCIKEILEKFSMSDVWTVHSPATEVINTMGPCQEDKASAKEIRLYASLVGSCKWSGA</sequence>
<name>A0A1K0G5M9_9BASI</name>
<accession>A0A1K0G5M9</accession>
<dbReference type="EMBL" id="LT558124">
    <property type="protein sequence ID" value="SAM82775.1"/>
    <property type="molecule type" value="Genomic_DNA"/>
</dbReference>
<feature type="domain" description="Reverse transcriptase Ty1/copia-type" evidence="1">
    <location>
        <begin position="2"/>
        <end position="84"/>
    </location>
</feature>
<dbReference type="AlphaFoldDB" id="A0A1K0G5M9"/>
<proteinExistence type="predicted"/>
<gene>
    <name evidence="2" type="ORF">UBRO_04965</name>
</gene>
<evidence type="ECO:0000259" key="1">
    <source>
        <dbReference type="Pfam" id="PF07727"/>
    </source>
</evidence>
<dbReference type="InterPro" id="IPR013103">
    <property type="entry name" value="RVT_2"/>
</dbReference>
<protein>
    <recommendedName>
        <fullName evidence="1">Reverse transcriptase Ty1/copia-type domain-containing protein</fullName>
    </recommendedName>
</protein>
<reference evidence="3" key="1">
    <citation type="submission" date="2016-04" db="EMBL/GenBank/DDBJ databases">
        <authorList>
            <person name="Guldener U."/>
            <person name="Guldener U."/>
        </authorList>
    </citation>
    <scope>NUCLEOTIDE SEQUENCE [LARGE SCALE GENOMIC DNA]</scope>
    <source>
        <strain evidence="3">UB2112</strain>
    </source>
</reference>
<dbReference type="Proteomes" id="UP000179920">
    <property type="component" value="Chromosome VIII"/>
</dbReference>
<evidence type="ECO:0000313" key="2">
    <source>
        <dbReference type="EMBL" id="SAM82775.1"/>
    </source>
</evidence>
<dbReference type="Pfam" id="PF07727">
    <property type="entry name" value="RVT_2"/>
    <property type="match status" value="1"/>
</dbReference>
<dbReference type="OrthoDB" id="8067151at2759"/>
<evidence type="ECO:0000313" key="3">
    <source>
        <dbReference type="Proteomes" id="UP000179920"/>
    </source>
</evidence>